<comment type="caution">
    <text evidence="2">The sequence shown here is derived from an EMBL/GenBank/DDBJ whole genome shotgun (WGS) entry which is preliminary data.</text>
</comment>
<sequence length="513" mass="58605">MLTQTLDNHLKVFVSEEVQAVGAQLGRLLEAETFSKLKEDVLQRLHKSSDTCDPLRSILEIENTINKTFQKFMDITQSQPLVDLVNQFVEMLKEYGNTIHKMVNDAGGDTLRQALASLISTLDLNVKPNEKGFSFFESKWNLTDLHYFIVFVCVIFCTCRKVRELAKDIKQTAQKVRFAKFFVFLLSCSKLHAHHSKYHYQAVEEKYKQAITIKPLIDHILVIEGKLLQILCASILTKFDVLVQFQHNTEWDEERYGVEMKGRLDTWFDNCKKLLPRLVFSYFVQLFTAHFSFKYIRGLFSSKVFANITLLPSPVAGLLSLFEQTVMKELLSSATEPQLRLWQGPLKKMRVLAEQIIELGLAPAGEKYSLSSAKGNTNGNTASNFFNLLFGKTSANRPQTNLVISPTEVTSSSMSNIADTEFAKKAANFCADQQIKLDIFEYIFKYQDAFSDEDEVNQSDATDEQSDNKEDNAQKKVMLFLFCFVFFPLPSLFNLKFGMQQKKLNEPLLTTSS</sequence>
<keyword evidence="1" id="KW-0472">Membrane</keyword>
<evidence type="ECO:0000313" key="3">
    <source>
        <dbReference type="Proteomes" id="UP000023152"/>
    </source>
</evidence>
<evidence type="ECO:0000313" key="2">
    <source>
        <dbReference type="EMBL" id="ETN97638.1"/>
    </source>
</evidence>
<keyword evidence="1" id="KW-0812">Transmembrane</keyword>
<protein>
    <submittedName>
        <fullName evidence="2">Uncharacterized protein</fullName>
    </submittedName>
</protein>
<dbReference type="EMBL" id="ASPP01049092">
    <property type="protein sequence ID" value="ETN97638.1"/>
    <property type="molecule type" value="Genomic_DNA"/>
</dbReference>
<accession>X6L8A1</accession>
<proteinExistence type="predicted"/>
<keyword evidence="3" id="KW-1185">Reference proteome</keyword>
<evidence type="ECO:0000256" key="1">
    <source>
        <dbReference type="SAM" id="Phobius"/>
    </source>
</evidence>
<gene>
    <name evidence="2" type="ORF">RFI_39892</name>
</gene>
<organism evidence="2 3">
    <name type="scientific">Reticulomyxa filosa</name>
    <dbReference type="NCBI Taxonomy" id="46433"/>
    <lineage>
        <taxon>Eukaryota</taxon>
        <taxon>Sar</taxon>
        <taxon>Rhizaria</taxon>
        <taxon>Retaria</taxon>
        <taxon>Foraminifera</taxon>
        <taxon>Monothalamids</taxon>
        <taxon>Reticulomyxidae</taxon>
        <taxon>Reticulomyxa</taxon>
    </lineage>
</organism>
<keyword evidence="1" id="KW-1133">Transmembrane helix</keyword>
<dbReference type="AlphaFoldDB" id="X6L8A1"/>
<dbReference type="Proteomes" id="UP000023152">
    <property type="component" value="Unassembled WGS sequence"/>
</dbReference>
<feature type="transmembrane region" description="Helical" evidence="1">
    <location>
        <begin position="477"/>
        <end position="495"/>
    </location>
</feature>
<name>X6L8A1_RETFI</name>
<reference evidence="2 3" key="1">
    <citation type="journal article" date="2013" name="Curr. Biol.">
        <title>The Genome of the Foraminiferan Reticulomyxa filosa.</title>
        <authorList>
            <person name="Glockner G."/>
            <person name="Hulsmann N."/>
            <person name="Schleicher M."/>
            <person name="Noegel A.A."/>
            <person name="Eichinger L."/>
            <person name="Gallinger C."/>
            <person name="Pawlowski J."/>
            <person name="Sierra R."/>
            <person name="Euteneuer U."/>
            <person name="Pillet L."/>
            <person name="Moustafa A."/>
            <person name="Platzer M."/>
            <person name="Groth M."/>
            <person name="Szafranski K."/>
            <person name="Schliwa M."/>
        </authorList>
    </citation>
    <scope>NUCLEOTIDE SEQUENCE [LARGE SCALE GENOMIC DNA]</scope>
</reference>